<dbReference type="PANTHER" id="PTHR31143:SF2">
    <property type="entry name" value="FR47-LIKE DOMAIN-CONTAINING PROTEIN-RELATED"/>
    <property type="match status" value="1"/>
</dbReference>
<evidence type="ECO:0000259" key="1">
    <source>
        <dbReference type="PROSITE" id="PS51186"/>
    </source>
</evidence>
<dbReference type="SUPFAM" id="SSF55729">
    <property type="entry name" value="Acyl-CoA N-acyltransferases (Nat)"/>
    <property type="match status" value="1"/>
</dbReference>
<dbReference type="PANTHER" id="PTHR31143">
    <property type="match status" value="1"/>
</dbReference>
<dbReference type="Pfam" id="PF12746">
    <property type="entry name" value="GNAT_acetyltran"/>
    <property type="match status" value="1"/>
</dbReference>
<evidence type="ECO:0000313" key="3">
    <source>
        <dbReference type="Proteomes" id="UP000076501"/>
    </source>
</evidence>
<organism evidence="2 3">
    <name type="scientific">Bacillus cereus</name>
    <dbReference type="NCBI Taxonomy" id="1396"/>
    <lineage>
        <taxon>Bacteria</taxon>
        <taxon>Bacillati</taxon>
        <taxon>Bacillota</taxon>
        <taxon>Bacilli</taxon>
        <taxon>Bacillales</taxon>
        <taxon>Bacillaceae</taxon>
        <taxon>Bacillus</taxon>
        <taxon>Bacillus cereus group</taxon>
    </lineage>
</organism>
<dbReference type="InterPro" id="IPR000182">
    <property type="entry name" value="GNAT_dom"/>
</dbReference>
<reference evidence="2 3" key="1">
    <citation type="submission" date="2015-09" db="EMBL/GenBank/DDBJ databases">
        <title>Bacillus cereus food isolates.</title>
        <authorList>
            <person name="Boekhorst J."/>
        </authorList>
    </citation>
    <scope>NUCLEOTIDE SEQUENCE [LARGE SCALE GENOMIC DNA]</scope>
    <source>
        <strain evidence="2 3">B4082</strain>
    </source>
</reference>
<accession>A0A164BWM9</accession>
<dbReference type="Gene3D" id="3.40.630.30">
    <property type="match status" value="1"/>
</dbReference>
<name>A0A164BWM9_BACCE</name>
<dbReference type="InterPro" id="IPR016181">
    <property type="entry name" value="Acyl_CoA_acyltransferase"/>
</dbReference>
<proteinExistence type="predicted"/>
<dbReference type="PATRIC" id="fig|1396.539.peg.5694"/>
<dbReference type="CDD" id="cd04301">
    <property type="entry name" value="NAT_SF"/>
    <property type="match status" value="1"/>
</dbReference>
<sequence>MRELSVAEYRQVLSILESDTRTTTFAYAVCDQMIDGEVFANEELTAGLIITANGIYYLFGNTQDESYNEDLFSYIKTAIEKTEKRFTLFTSSEEWEMIIEGCFSHALRNIPRMKFQRVTFEERERDCNKNTYEVKRIDRRNIERSNEFTEEYYKEYWGSIEAFLNDGFGFCIEQDGIIVAECVSIFSGNGFAEIDIATHKAYQGKGLAQAVATRFIKHCIQNDITPCWDCYVDNIPSQKLASKLSFHHPVEYSLFVRKKTGDKNECRTNEI</sequence>
<dbReference type="GO" id="GO:0016747">
    <property type="term" value="F:acyltransferase activity, transferring groups other than amino-acyl groups"/>
    <property type="evidence" value="ECO:0007669"/>
    <property type="project" value="InterPro"/>
</dbReference>
<gene>
    <name evidence="2" type="ORF">B4082_5075</name>
</gene>
<dbReference type="RefSeq" id="WP_063224706.1">
    <property type="nucleotide sequence ID" value="NZ_LJKA01000073.1"/>
</dbReference>
<protein>
    <submittedName>
        <fullName evidence="2">Zwittermicin A resistance protein ZmaR</fullName>
    </submittedName>
</protein>
<dbReference type="InterPro" id="IPR027365">
    <property type="entry name" value="GNAT_acetyltra_YdfB-like"/>
</dbReference>
<comment type="caution">
    <text evidence="2">The sequence shown here is derived from an EMBL/GenBank/DDBJ whole genome shotgun (WGS) entry which is preliminary data.</text>
</comment>
<dbReference type="EMBL" id="LJKA01000073">
    <property type="protein sequence ID" value="KZD27538.1"/>
    <property type="molecule type" value="Genomic_DNA"/>
</dbReference>
<evidence type="ECO:0000313" key="2">
    <source>
        <dbReference type="EMBL" id="KZD27538.1"/>
    </source>
</evidence>
<dbReference type="PROSITE" id="PS51186">
    <property type="entry name" value="GNAT"/>
    <property type="match status" value="1"/>
</dbReference>
<dbReference type="Proteomes" id="UP000076501">
    <property type="component" value="Unassembled WGS sequence"/>
</dbReference>
<dbReference type="AlphaFoldDB" id="A0A164BWM9"/>
<feature type="domain" description="N-acetyltransferase" evidence="1">
    <location>
        <begin position="132"/>
        <end position="262"/>
    </location>
</feature>